<dbReference type="STRING" id="149040.A0A194WZ38"/>
<evidence type="ECO:0000256" key="3">
    <source>
        <dbReference type="SAM" id="MobiDB-lite"/>
    </source>
</evidence>
<feature type="region of interest" description="Disordered" evidence="3">
    <location>
        <begin position="58"/>
        <end position="88"/>
    </location>
</feature>
<dbReference type="AlphaFoldDB" id="A0A194WZ38"/>
<evidence type="ECO:0000313" key="6">
    <source>
        <dbReference type="EMBL" id="KUJ13223.1"/>
    </source>
</evidence>
<dbReference type="InParanoid" id="A0A194WZ38"/>
<dbReference type="PROSITE" id="PS50048">
    <property type="entry name" value="ZN2_CY6_FUNGAL_2"/>
    <property type="match status" value="1"/>
</dbReference>
<dbReference type="SMART" id="SM00906">
    <property type="entry name" value="Fungal_trans"/>
    <property type="match status" value="1"/>
</dbReference>
<organism evidence="6 7">
    <name type="scientific">Mollisia scopiformis</name>
    <name type="common">Conifer needle endophyte fungus</name>
    <name type="synonym">Phialocephala scopiformis</name>
    <dbReference type="NCBI Taxonomy" id="149040"/>
    <lineage>
        <taxon>Eukaryota</taxon>
        <taxon>Fungi</taxon>
        <taxon>Dikarya</taxon>
        <taxon>Ascomycota</taxon>
        <taxon>Pezizomycotina</taxon>
        <taxon>Leotiomycetes</taxon>
        <taxon>Helotiales</taxon>
        <taxon>Mollisiaceae</taxon>
        <taxon>Mollisia</taxon>
    </lineage>
</organism>
<dbReference type="Gene3D" id="4.10.240.10">
    <property type="entry name" value="Zn(2)-C6 fungal-type DNA-binding domain"/>
    <property type="match status" value="1"/>
</dbReference>
<dbReference type="Pfam" id="PF04082">
    <property type="entry name" value="Fungal_trans"/>
    <property type="match status" value="1"/>
</dbReference>
<keyword evidence="2" id="KW-0539">Nucleus</keyword>
<dbReference type="SUPFAM" id="SSF57701">
    <property type="entry name" value="Zn2/Cys6 DNA-binding domain"/>
    <property type="match status" value="1"/>
</dbReference>
<dbReference type="PROSITE" id="PS00463">
    <property type="entry name" value="ZN2_CY6_FUNGAL_1"/>
    <property type="match status" value="1"/>
</dbReference>
<dbReference type="GeneID" id="28819363"/>
<dbReference type="InterPro" id="IPR007219">
    <property type="entry name" value="XnlR_reg_dom"/>
</dbReference>
<dbReference type="PANTHER" id="PTHR31668:SF4">
    <property type="entry name" value="TRANSCRIPTIONAL ACTIVATOR PROTEIN DAL81"/>
    <property type="match status" value="1"/>
</dbReference>
<feature type="domain" description="Zn(2)-C6 fungal-type" evidence="5">
    <location>
        <begin position="19"/>
        <end position="51"/>
    </location>
</feature>
<dbReference type="SMART" id="SM00066">
    <property type="entry name" value="GAL4"/>
    <property type="match status" value="1"/>
</dbReference>
<evidence type="ECO:0000313" key="7">
    <source>
        <dbReference type="Proteomes" id="UP000070700"/>
    </source>
</evidence>
<dbReference type="EMBL" id="KQ947422">
    <property type="protein sequence ID" value="KUJ13223.1"/>
    <property type="molecule type" value="Genomic_DNA"/>
</dbReference>
<reference evidence="6 7" key="1">
    <citation type="submission" date="2015-10" db="EMBL/GenBank/DDBJ databases">
        <title>Full genome of DAOMC 229536 Phialocephala scopiformis, a fungal endophyte of spruce producing the potent anti-insectan compound rugulosin.</title>
        <authorList>
            <consortium name="DOE Joint Genome Institute"/>
            <person name="Walker A.K."/>
            <person name="Frasz S.L."/>
            <person name="Seifert K.A."/>
            <person name="Miller J.D."/>
            <person name="Mondo S.J."/>
            <person name="Labutti K."/>
            <person name="Lipzen A."/>
            <person name="Dockter R."/>
            <person name="Kennedy M."/>
            <person name="Grigoriev I.V."/>
            <person name="Spatafora J.W."/>
        </authorList>
    </citation>
    <scope>NUCLEOTIDE SEQUENCE [LARGE SCALE GENOMIC DNA]</scope>
    <source>
        <strain evidence="6 7">CBS 120377</strain>
    </source>
</reference>
<dbReference type="GO" id="GO:0001080">
    <property type="term" value="P:nitrogen catabolite activation of transcription from RNA polymerase II promoter"/>
    <property type="evidence" value="ECO:0007669"/>
    <property type="project" value="TreeGrafter"/>
</dbReference>
<proteinExistence type="predicted"/>
<dbReference type="RefSeq" id="XP_018067578.1">
    <property type="nucleotide sequence ID" value="XM_018209637.1"/>
</dbReference>
<dbReference type="CDD" id="cd00067">
    <property type="entry name" value="GAL4"/>
    <property type="match status" value="1"/>
</dbReference>
<dbReference type="GO" id="GO:0005634">
    <property type="term" value="C:nucleus"/>
    <property type="evidence" value="ECO:0007669"/>
    <property type="project" value="TreeGrafter"/>
</dbReference>
<evidence type="ECO:0000256" key="1">
    <source>
        <dbReference type="ARBA" id="ARBA00022723"/>
    </source>
</evidence>
<feature type="transmembrane region" description="Helical" evidence="4">
    <location>
        <begin position="570"/>
        <end position="592"/>
    </location>
</feature>
<dbReference type="OrthoDB" id="2264294at2759"/>
<name>A0A194WZ38_MOLSC</name>
<keyword evidence="4" id="KW-1133">Transmembrane helix</keyword>
<dbReference type="PANTHER" id="PTHR31668">
    <property type="entry name" value="GLUCOSE TRANSPORT TRANSCRIPTION REGULATOR RGT1-RELATED-RELATED"/>
    <property type="match status" value="1"/>
</dbReference>
<keyword evidence="1" id="KW-0479">Metal-binding</keyword>
<keyword evidence="4" id="KW-0472">Membrane</keyword>
<keyword evidence="7" id="KW-1185">Reference proteome</keyword>
<dbReference type="GO" id="GO:0006351">
    <property type="term" value="P:DNA-templated transcription"/>
    <property type="evidence" value="ECO:0007669"/>
    <property type="project" value="InterPro"/>
</dbReference>
<feature type="compositionally biased region" description="Polar residues" evidence="3">
    <location>
        <begin position="113"/>
        <end position="127"/>
    </location>
</feature>
<evidence type="ECO:0000256" key="4">
    <source>
        <dbReference type="SAM" id="Phobius"/>
    </source>
</evidence>
<keyword evidence="4" id="KW-0812">Transmembrane</keyword>
<feature type="compositionally biased region" description="Basic and acidic residues" evidence="3">
    <location>
        <begin position="128"/>
        <end position="140"/>
    </location>
</feature>
<dbReference type="CDD" id="cd12148">
    <property type="entry name" value="fungal_TF_MHR"/>
    <property type="match status" value="1"/>
</dbReference>
<dbReference type="Proteomes" id="UP000070700">
    <property type="component" value="Unassembled WGS sequence"/>
</dbReference>
<evidence type="ECO:0000259" key="5">
    <source>
        <dbReference type="PROSITE" id="PS50048"/>
    </source>
</evidence>
<protein>
    <recommendedName>
        <fullName evidence="5">Zn(2)-C6 fungal-type domain-containing protein</fullName>
    </recommendedName>
</protein>
<dbReference type="GO" id="GO:0000981">
    <property type="term" value="F:DNA-binding transcription factor activity, RNA polymerase II-specific"/>
    <property type="evidence" value="ECO:0007669"/>
    <property type="project" value="InterPro"/>
</dbReference>
<dbReference type="GO" id="GO:0008270">
    <property type="term" value="F:zinc ion binding"/>
    <property type="evidence" value="ECO:0007669"/>
    <property type="project" value="InterPro"/>
</dbReference>
<evidence type="ECO:0000256" key="2">
    <source>
        <dbReference type="ARBA" id="ARBA00023242"/>
    </source>
</evidence>
<gene>
    <name evidence="6" type="ORF">LY89DRAFT_591134</name>
</gene>
<feature type="region of interest" description="Disordered" evidence="3">
    <location>
        <begin position="113"/>
        <end position="150"/>
    </location>
</feature>
<dbReference type="InterPro" id="IPR001138">
    <property type="entry name" value="Zn2Cys6_DnaBD"/>
</dbReference>
<dbReference type="InterPro" id="IPR050797">
    <property type="entry name" value="Carb_Metab_Trans_Reg"/>
</dbReference>
<sequence length="694" mass="79048">MQEITSSNSSQKPRRAIRPCDACRKRKSRCVVNPASRICTNCETRREVCTFRENVPERPRVRSRGPQVQVEPASSSRGPHVLRTLVPSYPTNGSNSAWSPVSNNSTNASATELTFQTDPNPTSASLHQNDDQDVAPRAESHTSPSQLAIDPSLGLASSKFAELYGLTSDMEPILMRHRPYLSPNQEFRLESHSIRRVLPNDQGMEYPVTFHVVNDNKAVEFQFHQTEHDAIEACIRPHGPRLLDLFWRIMHPSFPLLYKKGFIEKYSQSYQRVSAPLLGAMYLIALGWWAYDRELSNRPMPDVSNLRKQTLLAIQNSYHRPKLDSIEAMLLLLQCKPEDPLNPDHTWNWGCTGQAISIGQALGLHLDASLWSIPDWERGLRKRLSWTIYMQDKWTALAHGRPSHINDDDWMVVDLDISDFETRSSADDGETRVDSLSGATEVVQMVQLTRILSEILRGFYSLRASRNQDTCQLYSQAMPILHELNTWRNSLPRSLWMDYQTASRLCPNGYLHLSYFTVKITLLRRLIRSTALEPLCLDVDILTHTRQFAHETAQEAIAFVSGLRPDHLEAFWYFASPFGFSLIGSFITLLLVTSRSEPEKTLWREQLNRYLWTLRLMSKACEPMKYAVNRLEGAILKGMEHALAVQLDDLLTVAASPLDMTDYTGIFDPFENLAGLDLSNFDWLSAQPSEFPPV</sequence>
<dbReference type="InterPro" id="IPR036864">
    <property type="entry name" value="Zn2-C6_fun-type_DNA-bd_sf"/>
</dbReference>
<accession>A0A194WZ38</accession>
<dbReference type="KEGG" id="psco:LY89DRAFT_591134"/>
<dbReference type="GO" id="GO:0003677">
    <property type="term" value="F:DNA binding"/>
    <property type="evidence" value="ECO:0007669"/>
    <property type="project" value="InterPro"/>
</dbReference>